<comment type="caution">
    <text evidence="2">The sequence shown here is derived from an EMBL/GenBank/DDBJ whole genome shotgun (WGS) entry which is preliminary data.</text>
</comment>
<sequence length="80" mass="8423">MASQIGRSRGVNMHSVHVPRARHLFPVAGAPIGRSLSDVLGKWLGWVRGQPRTVQGRQVPAGGPSLIAVSTASRTESAIS</sequence>
<organism evidence="2 3">
    <name type="scientific">Citricoccus parietis</name>
    <dbReference type="NCBI Taxonomy" id="592307"/>
    <lineage>
        <taxon>Bacteria</taxon>
        <taxon>Bacillati</taxon>
        <taxon>Actinomycetota</taxon>
        <taxon>Actinomycetes</taxon>
        <taxon>Micrococcales</taxon>
        <taxon>Micrococcaceae</taxon>
        <taxon>Citricoccus</taxon>
    </lineage>
</organism>
<proteinExistence type="predicted"/>
<evidence type="ECO:0008006" key="4">
    <source>
        <dbReference type="Google" id="ProtNLM"/>
    </source>
</evidence>
<reference evidence="2 3" key="1">
    <citation type="submission" date="2024-09" db="EMBL/GenBank/DDBJ databases">
        <authorList>
            <person name="Sun Q."/>
            <person name="Mori K."/>
        </authorList>
    </citation>
    <scope>NUCLEOTIDE SEQUENCE [LARGE SCALE GENOMIC DNA]</scope>
    <source>
        <strain evidence="2 3">CCM 7609</strain>
    </source>
</reference>
<protein>
    <recommendedName>
        <fullName evidence="4">Alpha/beta hydrolase</fullName>
    </recommendedName>
</protein>
<dbReference type="EMBL" id="JBHMFI010000001">
    <property type="protein sequence ID" value="MFB9071980.1"/>
    <property type="molecule type" value="Genomic_DNA"/>
</dbReference>
<evidence type="ECO:0000313" key="2">
    <source>
        <dbReference type="EMBL" id="MFB9071980.1"/>
    </source>
</evidence>
<keyword evidence="3" id="KW-1185">Reference proteome</keyword>
<evidence type="ECO:0000256" key="1">
    <source>
        <dbReference type="SAM" id="MobiDB-lite"/>
    </source>
</evidence>
<feature type="region of interest" description="Disordered" evidence="1">
    <location>
        <begin position="54"/>
        <end position="80"/>
    </location>
</feature>
<dbReference type="Proteomes" id="UP001589575">
    <property type="component" value="Unassembled WGS sequence"/>
</dbReference>
<gene>
    <name evidence="2" type="ORF">ACFFX0_12495</name>
</gene>
<name>A0ABV5FZA2_9MICC</name>
<evidence type="ECO:0000313" key="3">
    <source>
        <dbReference type="Proteomes" id="UP001589575"/>
    </source>
</evidence>
<accession>A0ABV5FZA2</accession>
<feature type="compositionally biased region" description="Polar residues" evidence="1">
    <location>
        <begin position="68"/>
        <end position="80"/>
    </location>
</feature>